<accession>A0A0F9NEA3</accession>
<gene>
    <name evidence="2" type="ORF">LCGC14_1038080</name>
</gene>
<dbReference type="AlphaFoldDB" id="A0A0F9NEA3"/>
<feature type="transmembrane region" description="Helical" evidence="1">
    <location>
        <begin position="205"/>
        <end position="222"/>
    </location>
</feature>
<evidence type="ECO:0000313" key="2">
    <source>
        <dbReference type="EMBL" id="KKN10292.1"/>
    </source>
</evidence>
<comment type="caution">
    <text evidence="2">The sequence shown here is derived from an EMBL/GenBank/DDBJ whole genome shotgun (WGS) entry which is preliminary data.</text>
</comment>
<proteinExistence type="predicted"/>
<keyword evidence="1" id="KW-0472">Membrane</keyword>
<name>A0A0F9NEA3_9ZZZZ</name>
<reference evidence="2" key="1">
    <citation type="journal article" date="2015" name="Nature">
        <title>Complex archaea that bridge the gap between prokaryotes and eukaryotes.</title>
        <authorList>
            <person name="Spang A."/>
            <person name="Saw J.H."/>
            <person name="Jorgensen S.L."/>
            <person name="Zaremba-Niedzwiedzka K."/>
            <person name="Martijn J."/>
            <person name="Lind A.E."/>
            <person name="van Eijk R."/>
            <person name="Schleper C."/>
            <person name="Guy L."/>
            <person name="Ettema T.J."/>
        </authorList>
    </citation>
    <scope>NUCLEOTIDE SEQUENCE</scope>
</reference>
<keyword evidence="1" id="KW-0812">Transmembrane</keyword>
<evidence type="ECO:0000256" key="1">
    <source>
        <dbReference type="SAM" id="Phobius"/>
    </source>
</evidence>
<organism evidence="2">
    <name type="scientific">marine sediment metagenome</name>
    <dbReference type="NCBI Taxonomy" id="412755"/>
    <lineage>
        <taxon>unclassified sequences</taxon>
        <taxon>metagenomes</taxon>
        <taxon>ecological metagenomes</taxon>
    </lineage>
</organism>
<protein>
    <submittedName>
        <fullName evidence="2">Uncharacterized protein</fullName>
    </submittedName>
</protein>
<sequence>MKRTHYIFLVIYGILTSQFIIFAKCSTEWSVSISTSTFHWKSTLNQLSGTGLYSDGELIGGINSPGGDIQIHVYSNPSNNFSFFEGDRLDFYIALEGDIAIEVSKFNSDYHLLILPINVNGTNFFELLFEQTELLQNLTHSIYINSSIINDIAALNLKYNSTLDIEYQWDITTGLLMKKSVISPSGLKLIIVPGIGRRYMFIPTYYPSLIYLSTIIGILIIVKKKLRKAIN</sequence>
<keyword evidence="1" id="KW-1133">Transmembrane helix</keyword>
<dbReference type="EMBL" id="LAZR01004258">
    <property type="protein sequence ID" value="KKN10292.1"/>
    <property type="molecule type" value="Genomic_DNA"/>
</dbReference>